<protein>
    <submittedName>
        <fullName evidence="4">MobC protein</fullName>
    </submittedName>
</protein>
<name>S9QB84_9RHOB</name>
<feature type="domain" description="N-acetyltransferase" evidence="3">
    <location>
        <begin position="2"/>
        <end position="192"/>
    </location>
</feature>
<dbReference type="EMBL" id="AONI01000015">
    <property type="protein sequence ID" value="EPX77222.1"/>
    <property type="molecule type" value="Genomic_DNA"/>
</dbReference>
<dbReference type="Pfam" id="PF00583">
    <property type="entry name" value="Acetyltransf_1"/>
    <property type="match status" value="1"/>
</dbReference>
<evidence type="ECO:0000259" key="3">
    <source>
        <dbReference type="PROSITE" id="PS51186"/>
    </source>
</evidence>
<keyword evidence="5" id="KW-1185">Reference proteome</keyword>
<dbReference type="eggNOG" id="COG0456">
    <property type="taxonomic scope" value="Bacteria"/>
</dbReference>
<dbReference type="PROSITE" id="PS51186">
    <property type="entry name" value="GNAT"/>
    <property type="match status" value="1"/>
</dbReference>
<dbReference type="GO" id="GO:0016747">
    <property type="term" value="F:acyltransferase activity, transferring groups other than amino-acyl groups"/>
    <property type="evidence" value="ECO:0007669"/>
    <property type="project" value="InterPro"/>
</dbReference>
<dbReference type="RefSeq" id="WP_021102293.1">
    <property type="nucleotide sequence ID" value="NZ_KE557314.1"/>
</dbReference>
<dbReference type="OrthoDB" id="273614at2"/>
<dbReference type="STRING" id="1123360.thalar_02944"/>
<dbReference type="Proteomes" id="UP000015351">
    <property type="component" value="Unassembled WGS sequence"/>
</dbReference>
<evidence type="ECO:0000256" key="1">
    <source>
        <dbReference type="ARBA" id="ARBA00022679"/>
    </source>
</evidence>
<dbReference type="PATRIC" id="fig|1123360.3.peg.2917"/>
<dbReference type="AlphaFoldDB" id="S9QB84"/>
<dbReference type="InterPro" id="IPR000182">
    <property type="entry name" value="GNAT_dom"/>
</dbReference>
<keyword evidence="1" id="KW-0808">Transferase</keyword>
<keyword evidence="2" id="KW-0012">Acyltransferase</keyword>
<proteinExistence type="predicted"/>
<evidence type="ECO:0000256" key="2">
    <source>
        <dbReference type="ARBA" id="ARBA00023315"/>
    </source>
</evidence>
<dbReference type="CDD" id="cd04301">
    <property type="entry name" value="NAT_SF"/>
    <property type="match status" value="1"/>
</dbReference>
<dbReference type="InterPro" id="IPR050832">
    <property type="entry name" value="Bact_Acetyltransf"/>
</dbReference>
<gene>
    <name evidence="4" type="ORF">thalar_02944</name>
</gene>
<dbReference type="PANTHER" id="PTHR43877:SF2">
    <property type="entry name" value="AMINOALKYLPHOSPHONATE N-ACETYLTRANSFERASE-RELATED"/>
    <property type="match status" value="1"/>
</dbReference>
<dbReference type="PANTHER" id="PTHR43877">
    <property type="entry name" value="AMINOALKYLPHOSPHONATE N-ACETYLTRANSFERASE-RELATED-RELATED"/>
    <property type="match status" value="1"/>
</dbReference>
<dbReference type="InterPro" id="IPR016181">
    <property type="entry name" value="Acyl_CoA_acyltransferase"/>
</dbReference>
<comment type="caution">
    <text evidence="4">The sequence shown here is derived from an EMBL/GenBank/DDBJ whole genome shotgun (WGS) entry which is preliminary data.</text>
</comment>
<organism evidence="4 5">
    <name type="scientific">Litoreibacter arenae DSM 19593</name>
    <dbReference type="NCBI Taxonomy" id="1123360"/>
    <lineage>
        <taxon>Bacteria</taxon>
        <taxon>Pseudomonadati</taxon>
        <taxon>Pseudomonadota</taxon>
        <taxon>Alphaproteobacteria</taxon>
        <taxon>Rhodobacterales</taxon>
        <taxon>Roseobacteraceae</taxon>
        <taxon>Litoreibacter</taxon>
    </lineage>
</organism>
<dbReference type="HOGENOM" id="CLU_105898_0_0_5"/>
<evidence type="ECO:0000313" key="4">
    <source>
        <dbReference type="EMBL" id="EPX77222.1"/>
    </source>
</evidence>
<evidence type="ECO:0000313" key="5">
    <source>
        <dbReference type="Proteomes" id="UP000015351"/>
    </source>
</evidence>
<dbReference type="SUPFAM" id="SSF55729">
    <property type="entry name" value="Acyl-CoA N-acyltransferases (Nat)"/>
    <property type="match status" value="1"/>
</dbReference>
<reference evidence="5" key="1">
    <citation type="journal article" date="2013" name="Stand. Genomic Sci.">
        <title>Genome sequence of the Litoreibacter arenae type strain (DSM 19593(T)), a member of the Roseobacter clade isolated from sea sand.</title>
        <authorList>
            <person name="Riedel T."/>
            <person name="Fiebig A."/>
            <person name="Petersen J."/>
            <person name="Gronow S."/>
            <person name="Kyrpides N.C."/>
            <person name="Goker M."/>
            <person name="Klenk H.P."/>
        </authorList>
    </citation>
    <scope>NUCLEOTIDE SEQUENCE [LARGE SCALE GENOMIC DNA]</scope>
    <source>
        <strain evidence="5">DSM 19593</strain>
    </source>
</reference>
<accession>S9QB84</accession>
<dbReference type="Gene3D" id="3.40.630.30">
    <property type="match status" value="1"/>
</dbReference>
<sequence>MQVVHGFDETQRERVARLFWGAFSGKLGSVLGPEERALRFITSVLQPQFAICAAEGDRLLGVAGFKTAEGGLVGGELSDLTPLYGRFGGLWRGLLLDQLERDLADGQLLMDGIFVDEAARGKGVGTALLDAIVKHASDGGFHEVRLDVIDSNPRARALYERQGFEPRGQVDAWPLHRIFGFRKATTMVYRIEQQVLGRATLRGEYLPPR</sequence>